<dbReference type="EMBL" id="JACHIV010000001">
    <property type="protein sequence ID" value="MBB5069008.1"/>
    <property type="molecule type" value="Genomic_DNA"/>
</dbReference>
<dbReference type="Proteomes" id="UP000580474">
    <property type="component" value="Unassembled WGS sequence"/>
</dbReference>
<evidence type="ECO:0000313" key="3">
    <source>
        <dbReference type="Proteomes" id="UP000580474"/>
    </source>
</evidence>
<dbReference type="RefSeq" id="WP_184486146.1">
    <property type="nucleotide sequence ID" value="NZ_JACHIV010000001.1"/>
</dbReference>
<reference evidence="2 3" key="1">
    <citation type="submission" date="2020-08" db="EMBL/GenBank/DDBJ databases">
        <title>Sequencing the genomes of 1000 actinobacteria strains.</title>
        <authorList>
            <person name="Klenk H.-P."/>
        </authorList>
    </citation>
    <scope>NUCLEOTIDE SEQUENCE [LARGE SCALE GENOMIC DNA]</scope>
    <source>
        <strain evidence="2 3">DSM 45582</strain>
    </source>
</reference>
<feature type="chain" id="PRO_5039389392" evidence="1">
    <location>
        <begin position="26"/>
        <end position="340"/>
    </location>
</feature>
<organism evidence="2 3">
    <name type="scientific">Saccharopolyspora gloriosae</name>
    <dbReference type="NCBI Taxonomy" id="455344"/>
    <lineage>
        <taxon>Bacteria</taxon>
        <taxon>Bacillati</taxon>
        <taxon>Actinomycetota</taxon>
        <taxon>Actinomycetes</taxon>
        <taxon>Pseudonocardiales</taxon>
        <taxon>Pseudonocardiaceae</taxon>
        <taxon>Saccharopolyspora</taxon>
    </lineage>
</organism>
<dbReference type="Pfam" id="PF20138">
    <property type="entry name" value="DUF6528"/>
    <property type="match status" value="1"/>
</dbReference>
<dbReference type="InterPro" id="IPR006311">
    <property type="entry name" value="TAT_signal"/>
</dbReference>
<evidence type="ECO:0000256" key="1">
    <source>
        <dbReference type="SAM" id="SignalP"/>
    </source>
</evidence>
<evidence type="ECO:0000313" key="2">
    <source>
        <dbReference type="EMBL" id="MBB5069008.1"/>
    </source>
</evidence>
<dbReference type="PROSITE" id="PS51318">
    <property type="entry name" value="TAT"/>
    <property type="match status" value="1"/>
</dbReference>
<sequence>MHSRRTVLKGVAAGAVFGSASLASGATASAAAGYHLAVVDQNSKTVRIYDRDATRWNDDAVIWTFEGKEPLLGKKWWADLSDVKIRKTAKRGLIALVVASGGGAGVVDIKKRGEHTDSDNDLIWDAYPDDNPHSIERIPYNGSILTASSKGEKNLQLYSPKNADSIDDFDGYEKVNSWTFPGAHGILWDPRTKDSVAEGVLWVLGDGKLVGYKVKGSGQNTDLDVWRTVPIEHDGAKMGHDLQPDYTHRGRLLLTDSKGVYSYDVNDDKVISKPIWAKGRVKSIARHPGTGEYVWVVGSPDTGEMGTKVSIGTELGKPSTERGWADARFYKARIFSPDYE</sequence>
<keyword evidence="1" id="KW-0732">Signal</keyword>
<dbReference type="InterPro" id="IPR045383">
    <property type="entry name" value="DUF6528"/>
</dbReference>
<dbReference type="AlphaFoldDB" id="A0A840NFH9"/>
<protein>
    <submittedName>
        <fullName evidence="2">Uncharacterized protein</fullName>
    </submittedName>
</protein>
<comment type="caution">
    <text evidence="2">The sequence shown here is derived from an EMBL/GenBank/DDBJ whole genome shotgun (WGS) entry which is preliminary data.</text>
</comment>
<name>A0A840NFH9_9PSEU</name>
<gene>
    <name evidence="2" type="ORF">BJ969_002096</name>
</gene>
<keyword evidence="3" id="KW-1185">Reference proteome</keyword>
<dbReference type="SUPFAM" id="SSF75011">
    <property type="entry name" value="3-carboxy-cis,cis-mucoante lactonizing enzyme"/>
    <property type="match status" value="1"/>
</dbReference>
<proteinExistence type="predicted"/>
<accession>A0A840NFH9</accession>
<feature type="signal peptide" evidence="1">
    <location>
        <begin position="1"/>
        <end position="25"/>
    </location>
</feature>